<dbReference type="OrthoDB" id="955509at2"/>
<evidence type="ECO:0000313" key="1">
    <source>
        <dbReference type="EMBL" id="ADZ81347.1"/>
    </source>
</evidence>
<dbReference type="PATRIC" id="fig|743722.3.peg.5137"/>
<name>F4C6C4_SPHS2</name>
<dbReference type="KEGG" id="shg:Sph21_4840"/>
<gene>
    <name evidence="1" type="ordered locus">Sph21_4840</name>
</gene>
<dbReference type="AlphaFoldDB" id="F4C6C4"/>
<sequence>MSFKATLSFSGKDYDVLHCSYSLYRDVDMKGRPTSGVYGGRIEVEVESNDDTSIIEKMVNNQFKPVDGTLTIKKRDEDAKMKEISFKEAYIVNYSESIHAYSDSPMTLQFQLSAKQIKIGNADHENDWPK</sequence>
<organism evidence="1">
    <name type="scientific">Sphingobacterium sp. (strain 21)</name>
    <dbReference type="NCBI Taxonomy" id="743722"/>
    <lineage>
        <taxon>Bacteria</taxon>
        <taxon>Pseudomonadati</taxon>
        <taxon>Bacteroidota</taxon>
        <taxon>Sphingobacteriia</taxon>
        <taxon>Sphingobacteriales</taxon>
        <taxon>Sphingobacteriaceae</taxon>
        <taxon>Sphingobacterium</taxon>
    </lineage>
</organism>
<dbReference type="STRING" id="743722.Sph21_4840"/>
<protein>
    <recommendedName>
        <fullName evidence="2">Type VI secretion system needle protein Hcp</fullName>
    </recommendedName>
</protein>
<proteinExistence type="predicted"/>
<dbReference type="EMBL" id="CP002584">
    <property type="protein sequence ID" value="ADZ81347.1"/>
    <property type="molecule type" value="Genomic_DNA"/>
</dbReference>
<accession>F4C6C4</accession>
<dbReference type="GO" id="GO:0033104">
    <property type="term" value="C:type VI protein secretion system complex"/>
    <property type="evidence" value="ECO:0007669"/>
    <property type="project" value="InterPro"/>
</dbReference>
<reference evidence="1" key="1">
    <citation type="submission" date="2011-03" db="EMBL/GenBank/DDBJ databases">
        <title>Complete sequence of Sphingobacterium sp. 21.</title>
        <authorList>
            <consortium name="US DOE Joint Genome Institute"/>
            <person name="Lucas S."/>
            <person name="Copeland A."/>
            <person name="Lapidus A."/>
            <person name="Cheng J.-F."/>
            <person name="Goodwin L."/>
            <person name="Pitluck S."/>
            <person name="Davenport K."/>
            <person name="Detter J.C."/>
            <person name="Han C."/>
            <person name="Tapia R."/>
            <person name="Land M."/>
            <person name="Hauser L."/>
            <person name="Kyrpides N."/>
            <person name="Ivanova N."/>
            <person name="Ovchinnikova G."/>
            <person name="Pagani I."/>
            <person name="Siebers A.K."/>
            <person name="Allgaier M."/>
            <person name="Thelen M.P."/>
            <person name="Hugenholtz P."/>
            <person name="Woyke T."/>
        </authorList>
    </citation>
    <scope>NUCLEOTIDE SEQUENCE</scope>
    <source>
        <strain evidence="1">21</strain>
    </source>
</reference>
<evidence type="ECO:0008006" key="2">
    <source>
        <dbReference type="Google" id="ProtNLM"/>
    </source>
</evidence>
<dbReference type="eggNOG" id="ENOG5030JB4">
    <property type="taxonomic scope" value="Bacteria"/>
</dbReference>
<dbReference type="InterPro" id="IPR041408">
    <property type="entry name" value="Hcp_Tssd"/>
</dbReference>
<dbReference type="HOGENOM" id="CLU_153757_1_0_10"/>
<dbReference type="Pfam" id="PF17642">
    <property type="entry name" value="TssD"/>
    <property type="match status" value="1"/>
</dbReference>